<feature type="transmembrane region" description="Helical" evidence="2">
    <location>
        <begin position="57"/>
        <end position="81"/>
    </location>
</feature>
<dbReference type="InterPro" id="IPR021878">
    <property type="entry name" value="TgpA_N"/>
</dbReference>
<dbReference type="PANTHER" id="PTHR42736">
    <property type="entry name" value="PROTEIN-GLUTAMINE GAMMA-GLUTAMYLTRANSFERASE"/>
    <property type="match status" value="1"/>
</dbReference>
<feature type="transmembrane region" description="Helical" evidence="2">
    <location>
        <begin position="30"/>
        <end position="51"/>
    </location>
</feature>
<evidence type="ECO:0000256" key="1">
    <source>
        <dbReference type="SAM" id="MobiDB-lite"/>
    </source>
</evidence>
<proteinExistence type="predicted"/>
<feature type="transmembrane region" description="Helical" evidence="2">
    <location>
        <begin position="610"/>
        <end position="631"/>
    </location>
</feature>
<dbReference type="InterPro" id="IPR038765">
    <property type="entry name" value="Papain-like_cys_pep_sf"/>
</dbReference>
<dbReference type="SUPFAM" id="SSF54001">
    <property type="entry name" value="Cysteine proteinases"/>
    <property type="match status" value="1"/>
</dbReference>
<feature type="transmembrane region" description="Helical" evidence="2">
    <location>
        <begin position="88"/>
        <end position="113"/>
    </location>
</feature>
<dbReference type="RefSeq" id="WP_130980217.1">
    <property type="nucleotide sequence ID" value="NZ_SISG01000001.1"/>
</dbReference>
<feature type="compositionally biased region" description="Pro residues" evidence="1">
    <location>
        <begin position="564"/>
        <end position="588"/>
    </location>
</feature>
<dbReference type="InterPro" id="IPR052901">
    <property type="entry name" value="Bact_TGase-like"/>
</dbReference>
<keyword evidence="2" id="KW-1133">Transmembrane helix</keyword>
<sequence length="781" mass="83501">MAAEVKRDTPIRQALRAPEAKPTWQPRGDITSWGLSVTLLIALGVAAVALGPILEGIWWWVVAMATALIVTTAMAVTRLLLTGRGWPVLVGLAALLVTLSLFFAAPASVLGIIPSPETIDRFSELVQTGLRSIATQKVPADPIPGILFLVASSFGLLAIALDAVAITLRRPALTGPLLLLIVLTPTFIGADLSDPFFFLLAGIAWLVVLHVSSPFAHLRNAVAIGGLSLALSLVLQLFIFPIPPEPISDRNGIGYVTGINPILTLGENLRRQEPITALTYKTDAIEQSYITFSILDNFDSEGWVPSEPSDNNNDLGNIGRPPGLGDTIPRDTTSSIYTVGNIGGKWLPVPYAPTSISGVQGEWTWDPESLTIRTENSSMRNQEYVVTAVDAQPTVADLERQDDVEDPAAAAYLNLPINLPPIIRDRALEVTANAETRFDQALALQRSFRTGAYQYSETAPVEDGFDGNDGQIIARFLGEKTGYCQHFASAMAIMARTLGIPSRVAVGFTPGQQQTSNEGDFFLVTTANLHAWPELYFTGVGWVRFEPTPGRGEVPVFGEGDPNAPTPAPNTPEPTPSLDPADPVPTSTPTPTVAPDEADGSSSAPTQSPFPIWLATIAALLVLLMVVPAGIRSLLRSRRRAAAAGGDALAAWTELDATARDLRLDPSDSATPREFEAVLVARLGDSGGIDALERLRAAVETAVYDETGSARSSTLVEDLDEVLPAVRRASGWPARVRGWVAPASLAWGVANSIADRRARAWSRRGTEVFADDVIPPSLRDE</sequence>
<feature type="region of interest" description="Disordered" evidence="1">
    <location>
        <begin position="305"/>
        <end position="330"/>
    </location>
</feature>
<feature type="transmembrane region" description="Helical" evidence="2">
    <location>
        <begin position="196"/>
        <end position="215"/>
    </location>
</feature>
<dbReference type="EMBL" id="SISG01000001">
    <property type="protein sequence ID" value="TBN56106.1"/>
    <property type="molecule type" value="Genomic_DNA"/>
</dbReference>
<dbReference type="Pfam" id="PF01841">
    <property type="entry name" value="Transglut_core"/>
    <property type="match status" value="1"/>
</dbReference>
<feature type="domain" description="Transglutaminase-like" evidence="3">
    <location>
        <begin position="476"/>
        <end position="549"/>
    </location>
</feature>
<keyword evidence="2" id="KW-0472">Membrane</keyword>
<feature type="transmembrane region" description="Helical" evidence="2">
    <location>
        <begin position="172"/>
        <end position="190"/>
    </location>
</feature>
<evidence type="ECO:0000313" key="4">
    <source>
        <dbReference type="EMBL" id="TBN56106.1"/>
    </source>
</evidence>
<dbReference type="AlphaFoldDB" id="A0A4Q9GN31"/>
<keyword evidence="2" id="KW-0812">Transmembrane</keyword>
<evidence type="ECO:0000313" key="5">
    <source>
        <dbReference type="Proteomes" id="UP000294194"/>
    </source>
</evidence>
<evidence type="ECO:0000256" key="2">
    <source>
        <dbReference type="SAM" id="Phobius"/>
    </source>
</evidence>
<feature type="transmembrane region" description="Helical" evidence="2">
    <location>
        <begin position="222"/>
        <end position="242"/>
    </location>
</feature>
<evidence type="ECO:0000259" key="3">
    <source>
        <dbReference type="SMART" id="SM00460"/>
    </source>
</evidence>
<accession>A0A4Q9GN31</accession>
<gene>
    <name evidence="4" type="ORF">EYE40_01115</name>
</gene>
<dbReference type="PANTHER" id="PTHR42736:SF1">
    <property type="entry name" value="PROTEIN-GLUTAMINE GAMMA-GLUTAMYLTRANSFERASE"/>
    <property type="match status" value="1"/>
</dbReference>
<keyword evidence="5" id="KW-1185">Reference proteome</keyword>
<dbReference type="SMART" id="SM00460">
    <property type="entry name" value="TGc"/>
    <property type="match status" value="1"/>
</dbReference>
<comment type="caution">
    <text evidence="4">The sequence shown here is derived from an EMBL/GenBank/DDBJ whole genome shotgun (WGS) entry which is preliminary data.</text>
</comment>
<dbReference type="Proteomes" id="UP000294194">
    <property type="component" value="Unassembled WGS sequence"/>
</dbReference>
<reference evidence="5" key="1">
    <citation type="submission" date="2019-02" db="EMBL/GenBank/DDBJ databases">
        <title>Glaciihabitans arcticus sp. nov., a psychrotolerant bacterium isolated from polar soil.</title>
        <authorList>
            <person name="Dahal R.H."/>
        </authorList>
    </citation>
    <scope>NUCLEOTIDE SEQUENCE [LARGE SCALE GENOMIC DNA]</scope>
    <source>
        <strain evidence="5">RP-3-7</strain>
    </source>
</reference>
<organism evidence="4 5">
    <name type="scientific">Glaciihabitans arcticus</name>
    <dbReference type="NCBI Taxonomy" id="2668039"/>
    <lineage>
        <taxon>Bacteria</taxon>
        <taxon>Bacillati</taxon>
        <taxon>Actinomycetota</taxon>
        <taxon>Actinomycetes</taxon>
        <taxon>Micrococcales</taxon>
        <taxon>Microbacteriaceae</taxon>
        <taxon>Glaciihabitans</taxon>
    </lineage>
</organism>
<feature type="transmembrane region" description="Helical" evidence="2">
    <location>
        <begin position="146"/>
        <end position="165"/>
    </location>
</feature>
<dbReference type="Pfam" id="PF11992">
    <property type="entry name" value="TgpA_N"/>
    <property type="match status" value="1"/>
</dbReference>
<protein>
    <recommendedName>
        <fullName evidence="3">Transglutaminase-like domain-containing protein</fullName>
    </recommendedName>
</protein>
<dbReference type="Gene3D" id="3.10.620.30">
    <property type="match status" value="1"/>
</dbReference>
<dbReference type="InterPro" id="IPR002931">
    <property type="entry name" value="Transglutaminase-like"/>
</dbReference>
<feature type="region of interest" description="Disordered" evidence="1">
    <location>
        <begin position="552"/>
        <end position="606"/>
    </location>
</feature>
<name>A0A4Q9GN31_9MICO</name>